<dbReference type="Gene3D" id="3.90.280.10">
    <property type="entry name" value="PEBP-like"/>
    <property type="match status" value="1"/>
</dbReference>
<keyword evidence="8" id="KW-1185">Reference proteome</keyword>
<dbReference type="Proteomes" id="UP000504636">
    <property type="component" value="Unplaced"/>
</dbReference>
<comment type="subcellular location">
    <subcellularLocation>
        <location evidence="1">Mitochondrion</location>
    </subcellularLocation>
</comment>
<evidence type="ECO:0000313" key="8">
    <source>
        <dbReference type="Proteomes" id="UP000504636"/>
    </source>
</evidence>
<dbReference type="OrthoDB" id="2153661at2759"/>
<reference evidence="9" key="3">
    <citation type="submission" date="2025-04" db="UniProtKB">
        <authorList>
            <consortium name="RefSeq"/>
        </authorList>
    </citation>
    <scope>IDENTIFICATION</scope>
    <source>
        <strain evidence="9">CBS 304.34</strain>
    </source>
</reference>
<dbReference type="InterPro" id="IPR035810">
    <property type="entry name" value="PEBP_euk"/>
</dbReference>
<proteinExistence type="inferred from homology"/>
<dbReference type="SUPFAM" id="SSF49777">
    <property type="entry name" value="PEBP-like"/>
    <property type="match status" value="1"/>
</dbReference>
<dbReference type="InterPro" id="IPR008914">
    <property type="entry name" value="PEBP"/>
</dbReference>
<evidence type="ECO:0000256" key="2">
    <source>
        <dbReference type="ARBA" id="ARBA00023128"/>
    </source>
</evidence>
<name>A0A6A6ZA19_9PEZI</name>
<evidence type="ECO:0000313" key="9">
    <source>
        <dbReference type="RefSeq" id="XP_033584089.1"/>
    </source>
</evidence>
<dbReference type="InterPro" id="IPR036610">
    <property type="entry name" value="PEBP-like_sf"/>
</dbReference>
<feature type="coiled-coil region" evidence="6">
    <location>
        <begin position="122"/>
        <end position="170"/>
    </location>
</feature>
<sequence length="433" mass="49588">MAPGNHAVRPLNSCLRCVRQTGNGNASLVANSARFLSSTARTPEDVQVNKTEKVERVDKFPELDPATVVGKRDERRLIRFRGVMPIGSRRRRAALQNSQNIPFEQLPYQCFQDARKVLQEDRQEKIKQIEVARLRIANLQAQDEAISGGKQAKENRLRSMYNRLEELKILADINDPVVKKKHEDGEEDMNKPIYRYLADKQWRQYRRKILEQRISQLNLVPDILPHLDPVAEVDLAFGRRKIPHGDFVDSLISERAPRLKVQVFDKGERLVTVVVVDPDVPIVQKDGFEYRCHFIASNIPISPTSTSIALNQLDLKVKDTTAKHIALPWLPPTVHKGAPYHRLAVFLLRQADGNVIDTAKVGRSTKRDGFILRSFIDKQRLTPVGVTVFRTKWDDNMASVMQRAGLGDQVNMEFKRKRVEPLPYKKKDGARYR</sequence>
<dbReference type="AlphaFoldDB" id="A0A6A6ZA19"/>
<dbReference type="GO" id="GO:0005739">
    <property type="term" value="C:mitochondrion"/>
    <property type="evidence" value="ECO:0007669"/>
    <property type="project" value="UniProtKB-SubCell"/>
</dbReference>
<reference evidence="7 9" key="1">
    <citation type="journal article" date="2020" name="Stud. Mycol.">
        <title>101 Dothideomycetes genomes: a test case for predicting lifestyles and emergence of pathogens.</title>
        <authorList>
            <person name="Haridas S."/>
            <person name="Albert R."/>
            <person name="Binder M."/>
            <person name="Bloem J."/>
            <person name="Labutti K."/>
            <person name="Salamov A."/>
            <person name="Andreopoulos B."/>
            <person name="Baker S."/>
            <person name="Barry K."/>
            <person name="Bills G."/>
            <person name="Bluhm B."/>
            <person name="Cannon C."/>
            <person name="Castanera R."/>
            <person name="Culley D."/>
            <person name="Daum C."/>
            <person name="Ezra D."/>
            <person name="Gonzalez J."/>
            <person name="Henrissat B."/>
            <person name="Kuo A."/>
            <person name="Liang C."/>
            <person name="Lipzen A."/>
            <person name="Lutzoni F."/>
            <person name="Magnuson J."/>
            <person name="Mondo S."/>
            <person name="Nolan M."/>
            <person name="Ohm R."/>
            <person name="Pangilinan J."/>
            <person name="Park H.-J."/>
            <person name="Ramirez L."/>
            <person name="Alfaro M."/>
            <person name="Sun H."/>
            <person name="Tritt A."/>
            <person name="Yoshinaga Y."/>
            <person name="Zwiers L.-H."/>
            <person name="Turgeon B."/>
            <person name="Goodwin S."/>
            <person name="Spatafora J."/>
            <person name="Crous P."/>
            <person name="Grigoriev I."/>
        </authorList>
    </citation>
    <scope>NUCLEOTIDE SEQUENCE</scope>
    <source>
        <strain evidence="7 9">CBS 304.34</strain>
    </source>
</reference>
<dbReference type="PANTHER" id="PTHR11362">
    <property type="entry name" value="PHOSPHATIDYLETHANOLAMINE-BINDING PROTEIN"/>
    <property type="match status" value="1"/>
</dbReference>
<evidence type="ECO:0000313" key="7">
    <source>
        <dbReference type="EMBL" id="KAF2817125.1"/>
    </source>
</evidence>
<evidence type="ECO:0000256" key="5">
    <source>
        <dbReference type="ARBA" id="ARBA00039444"/>
    </source>
</evidence>
<dbReference type="FunFam" id="3.90.280.10:FF:000004">
    <property type="entry name" value="Mitochondrial large ribosomal subunit YmL35"/>
    <property type="match status" value="1"/>
</dbReference>
<dbReference type="GeneID" id="54457290"/>
<protein>
    <recommendedName>
        <fullName evidence="5">Large ribosomal subunit protein mL38</fullName>
    </recommendedName>
</protein>
<accession>A0A6A6ZA19</accession>
<evidence type="ECO:0000256" key="6">
    <source>
        <dbReference type="SAM" id="Coils"/>
    </source>
</evidence>
<dbReference type="Pfam" id="PF01161">
    <property type="entry name" value="PBP"/>
    <property type="match status" value="1"/>
</dbReference>
<dbReference type="FunFam" id="1.20.58.1180:FF:000001">
    <property type="entry name" value="Mitochondrial large ribosomal subunit YmL35"/>
    <property type="match status" value="1"/>
</dbReference>
<reference evidence="9" key="2">
    <citation type="submission" date="2020-04" db="EMBL/GenBank/DDBJ databases">
        <authorList>
            <consortium name="NCBI Genome Project"/>
        </authorList>
    </citation>
    <scope>NUCLEOTIDE SEQUENCE</scope>
    <source>
        <strain evidence="9">CBS 304.34</strain>
    </source>
</reference>
<evidence type="ECO:0000256" key="4">
    <source>
        <dbReference type="ARBA" id="ARBA00038016"/>
    </source>
</evidence>
<gene>
    <name evidence="7 9" type="ORF">BDZ99DRAFT_404541</name>
</gene>
<organism evidence="7">
    <name type="scientific">Mytilinidion resinicola</name>
    <dbReference type="NCBI Taxonomy" id="574789"/>
    <lineage>
        <taxon>Eukaryota</taxon>
        <taxon>Fungi</taxon>
        <taxon>Dikarya</taxon>
        <taxon>Ascomycota</taxon>
        <taxon>Pezizomycotina</taxon>
        <taxon>Dothideomycetes</taxon>
        <taxon>Pleosporomycetidae</taxon>
        <taxon>Mytilinidiales</taxon>
        <taxon>Mytilinidiaceae</taxon>
        <taxon>Mytilinidion</taxon>
    </lineage>
</organism>
<dbReference type="PANTHER" id="PTHR11362:SF82">
    <property type="entry name" value="PHOSPHATIDYLETHANOLAMINE-BINDING PROTEIN 4"/>
    <property type="match status" value="1"/>
</dbReference>
<evidence type="ECO:0000256" key="3">
    <source>
        <dbReference type="ARBA" id="ARBA00037226"/>
    </source>
</evidence>
<dbReference type="Gene3D" id="1.20.58.1180">
    <property type="match status" value="1"/>
</dbReference>
<dbReference type="EMBL" id="MU003692">
    <property type="protein sequence ID" value="KAF2817125.1"/>
    <property type="molecule type" value="Genomic_DNA"/>
</dbReference>
<comment type="function">
    <text evidence="3">Component of the mitochondrial ribosome (mitoribosome), a dedicated translation machinery responsible for the synthesis of mitochondrial genome-encoded proteins, including at least some of the essential transmembrane subunits of the mitochondrial respiratory chain. The mitoribosomes are attached to the mitochondrial inner membrane and translation products are cotranslationally integrated into the membrane.</text>
</comment>
<keyword evidence="6" id="KW-0175">Coiled coil</keyword>
<comment type="similarity">
    <text evidence="4">Belongs to the phosphatidylethanolamine-binding protein family. Mitochondrion-specific ribosomal protein mL38 subfamily.</text>
</comment>
<evidence type="ECO:0000256" key="1">
    <source>
        <dbReference type="ARBA" id="ARBA00004173"/>
    </source>
</evidence>
<keyword evidence="2" id="KW-0496">Mitochondrion</keyword>
<dbReference type="RefSeq" id="XP_033584089.1">
    <property type="nucleotide sequence ID" value="XM_033716397.1"/>
</dbReference>